<sequence length="131" mass="14230">MAGTEASPAADRRRRQRRLGWALLLVGGPLVLLAVMFAVPLLSNIIALFLLPALAECTSSAGTFNHCWLWGRDVAEVVNGYSIGIFLAGLINPMLFMNLLTIFLHPLLALAWFVATVALAWAWTKGRRAAA</sequence>
<reference evidence="2 3" key="1">
    <citation type="journal article" date="2013" name="Int. J. Syst. Evol. Microbiol.">
        <title>Roseomonas aerophila sp. nov., isolated from air.</title>
        <authorList>
            <person name="Kim S.J."/>
            <person name="Weon H.Y."/>
            <person name="Ahn J.H."/>
            <person name="Hong S.B."/>
            <person name="Seok S.J."/>
            <person name="Whang K.S."/>
            <person name="Kwon S.W."/>
        </authorList>
    </citation>
    <scope>NUCLEOTIDE SEQUENCE [LARGE SCALE GENOMIC DNA]</scope>
    <source>
        <strain evidence="2 3">NBRC 108923</strain>
    </source>
</reference>
<evidence type="ECO:0000256" key="1">
    <source>
        <dbReference type="SAM" id="Phobius"/>
    </source>
</evidence>
<evidence type="ECO:0000313" key="3">
    <source>
        <dbReference type="Proteomes" id="UP000626026"/>
    </source>
</evidence>
<comment type="caution">
    <text evidence="2">The sequence shown here is derived from an EMBL/GenBank/DDBJ whole genome shotgun (WGS) entry which is preliminary data.</text>
</comment>
<feature type="transmembrane region" description="Helical" evidence="1">
    <location>
        <begin position="77"/>
        <end position="96"/>
    </location>
</feature>
<dbReference type="RefSeq" id="WP_187783200.1">
    <property type="nucleotide sequence ID" value="NZ_JACTVA010000004.1"/>
</dbReference>
<dbReference type="Proteomes" id="UP000626026">
    <property type="component" value="Unassembled WGS sequence"/>
</dbReference>
<keyword evidence="1" id="KW-0812">Transmembrane</keyword>
<feature type="transmembrane region" description="Helical" evidence="1">
    <location>
        <begin position="21"/>
        <end position="39"/>
    </location>
</feature>
<name>A0ABR7RHY0_9PROT</name>
<feature type="transmembrane region" description="Helical" evidence="1">
    <location>
        <begin position="102"/>
        <end position="123"/>
    </location>
</feature>
<gene>
    <name evidence="2" type="ORF">IBL26_04235</name>
</gene>
<accession>A0ABR7RHY0</accession>
<feature type="transmembrane region" description="Helical" evidence="1">
    <location>
        <begin position="45"/>
        <end position="65"/>
    </location>
</feature>
<protein>
    <submittedName>
        <fullName evidence="2">Uncharacterized protein</fullName>
    </submittedName>
</protein>
<keyword evidence="1" id="KW-0472">Membrane</keyword>
<dbReference type="EMBL" id="JACTVA010000004">
    <property type="protein sequence ID" value="MBC9206033.1"/>
    <property type="molecule type" value="Genomic_DNA"/>
</dbReference>
<organism evidence="2 3">
    <name type="scientific">Teichococcus aerophilus</name>
    <dbReference type="NCBI Taxonomy" id="1224513"/>
    <lineage>
        <taxon>Bacteria</taxon>
        <taxon>Pseudomonadati</taxon>
        <taxon>Pseudomonadota</taxon>
        <taxon>Alphaproteobacteria</taxon>
        <taxon>Acetobacterales</taxon>
        <taxon>Roseomonadaceae</taxon>
        <taxon>Roseomonas</taxon>
    </lineage>
</organism>
<evidence type="ECO:0000313" key="2">
    <source>
        <dbReference type="EMBL" id="MBC9206033.1"/>
    </source>
</evidence>
<keyword evidence="1" id="KW-1133">Transmembrane helix</keyword>
<proteinExistence type="predicted"/>
<keyword evidence="3" id="KW-1185">Reference proteome</keyword>